<keyword evidence="3" id="KW-0547">Nucleotide-binding</keyword>
<gene>
    <name evidence="7" type="ORF">AJ79_06695</name>
</gene>
<evidence type="ECO:0000256" key="1">
    <source>
        <dbReference type="ARBA" id="ARBA00022527"/>
    </source>
</evidence>
<evidence type="ECO:0000256" key="3">
    <source>
        <dbReference type="ARBA" id="ARBA00022741"/>
    </source>
</evidence>
<dbReference type="PROSITE" id="PS50011">
    <property type="entry name" value="PROTEIN_KINASE_DOM"/>
    <property type="match status" value="1"/>
</dbReference>
<evidence type="ECO:0000313" key="7">
    <source>
        <dbReference type="EMBL" id="PGH05853.1"/>
    </source>
</evidence>
<evidence type="ECO:0000256" key="4">
    <source>
        <dbReference type="ARBA" id="ARBA00022777"/>
    </source>
</evidence>
<dbReference type="SUPFAM" id="SSF56112">
    <property type="entry name" value="Protein kinase-like (PK-like)"/>
    <property type="match status" value="1"/>
</dbReference>
<reference evidence="7 8" key="1">
    <citation type="submission" date="2017-10" db="EMBL/GenBank/DDBJ databases">
        <title>Comparative genomics in systemic dimorphic fungi from Ajellomycetaceae.</title>
        <authorList>
            <person name="Munoz J.F."/>
            <person name="Mcewen J.G."/>
            <person name="Clay O.K."/>
            <person name="Cuomo C.A."/>
        </authorList>
    </citation>
    <scope>NUCLEOTIDE SEQUENCE [LARGE SCALE GENOMIC DNA]</scope>
    <source>
        <strain evidence="7 8">UAMH5409</strain>
    </source>
</reference>
<dbReference type="SMART" id="SM00220">
    <property type="entry name" value="S_TKc"/>
    <property type="match status" value="1"/>
</dbReference>
<dbReference type="Proteomes" id="UP000223968">
    <property type="component" value="Unassembled WGS sequence"/>
</dbReference>
<protein>
    <submittedName>
        <fullName evidence="7">CMGC/MAPK/P38 protein kinase</fullName>
    </submittedName>
</protein>
<name>A0A2B7XAP9_9EURO</name>
<feature type="domain" description="Protein kinase" evidence="6">
    <location>
        <begin position="4"/>
        <end position="288"/>
    </location>
</feature>
<keyword evidence="1" id="KW-0723">Serine/threonine-protein kinase</keyword>
<keyword evidence="4 7" id="KW-0418">Kinase</keyword>
<evidence type="ECO:0000256" key="2">
    <source>
        <dbReference type="ARBA" id="ARBA00022679"/>
    </source>
</evidence>
<dbReference type="GO" id="GO:0005524">
    <property type="term" value="F:ATP binding"/>
    <property type="evidence" value="ECO:0007669"/>
    <property type="project" value="UniProtKB-KW"/>
</dbReference>
<evidence type="ECO:0000256" key="5">
    <source>
        <dbReference type="ARBA" id="ARBA00022840"/>
    </source>
</evidence>
<keyword evidence="5" id="KW-0067">ATP-binding</keyword>
<dbReference type="InterPro" id="IPR050117">
    <property type="entry name" value="MAPK"/>
</dbReference>
<dbReference type="STRING" id="1447875.A0A2B7XAP9"/>
<dbReference type="Pfam" id="PF00069">
    <property type="entry name" value="Pkinase"/>
    <property type="match status" value="1"/>
</dbReference>
<dbReference type="InterPro" id="IPR000719">
    <property type="entry name" value="Prot_kinase_dom"/>
</dbReference>
<organism evidence="7 8">
    <name type="scientific">Helicocarpus griseus UAMH5409</name>
    <dbReference type="NCBI Taxonomy" id="1447875"/>
    <lineage>
        <taxon>Eukaryota</taxon>
        <taxon>Fungi</taxon>
        <taxon>Dikarya</taxon>
        <taxon>Ascomycota</taxon>
        <taxon>Pezizomycotina</taxon>
        <taxon>Eurotiomycetes</taxon>
        <taxon>Eurotiomycetidae</taxon>
        <taxon>Onygenales</taxon>
        <taxon>Ajellomycetaceae</taxon>
        <taxon>Helicocarpus</taxon>
    </lineage>
</organism>
<dbReference type="Gene3D" id="1.10.510.10">
    <property type="entry name" value="Transferase(Phosphotransferase) domain 1"/>
    <property type="match status" value="1"/>
</dbReference>
<dbReference type="EMBL" id="PDNB01000122">
    <property type="protein sequence ID" value="PGH05853.1"/>
    <property type="molecule type" value="Genomic_DNA"/>
</dbReference>
<comment type="caution">
    <text evidence="7">The sequence shown here is derived from an EMBL/GenBank/DDBJ whole genome shotgun (WGS) entry which is preliminary data.</text>
</comment>
<sequence>MLEFLYMQQLLCNSFEVAPSSATDVLLNNQVAIKKIHRPFKRSELCQRAYLELKLLKLLRHENVSALQDVFVSFGENVYLITQYQGMTLEQYFASTQLEERFTKVLFYQLLRGLKYLHSANIVHCDVKPSSILITESYDLQLTGLDNSHVAGQPVTDDWLYGNGNQCYQAPELMVGMPTYQSGIDMWAAGCIFAEMINGGPLFSEKRSTNQLYAIIRILGYLPDDLFNGLGSGNVMKYLKSLPVSERTSLRTHIKTADLEALELIEHLLDFDPETRYPADKALEHAYVSLYHDATDEPTSEKMWSVDDLDYVEWPVNDWKNLMYVTRIQHGTHIPIAPYLPPDSSGHCLADSMGRRAGTETMQRRMDC</sequence>
<dbReference type="AlphaFoldDB" id="A0A2B7XAP9"/>
<dbReference type="Gene3D" id="3.30.200.20">
    <property type="entry name" value="Phosphorylase Kinase, domain 1"/>
    <property type="match status" value="1"/>
</dbReference>
<evidence type="ECO:0000259" key="6">
    <source>
        <dbReference type="PROSITE" id="PS50011"/>
    </source>
</evidence>
<dbReference type="FunFam" id="1.10.510.10:FF:000624">
    <property type="entry name" value="Mitogen-activated protein kinase"/>
    <property type="match status" value="1"/>
</dbReference>
<proteinExistence type="predicted"/>
<accession>A0A2B7XAP9</accession>
<dbReference type="GO" id="GO:0004674">
    <property type="term" value="F:protein serine/threonine kinase activity"/>
    <property type="evidence" value="ECO:0007669"/>
    <property type="project" value="UniProtKB-KW"/>
</dbReference>
<dbReference type="OrthoDB" id="4181325at2759"/>
<dbReference type="InterPro" id="IPR011009">
    <property type="entry name" value="Kinase-like_dom_sf"/>
</dbReference>
<evidence type="ECO:0000313" key="8">
    <source>
        <dbReference type="Proteomes" id="UP000223968"/>
    </source>
</evidence>
<keyword evidence="8" id="KW-1185">Reference proteome</keyword>
<dbReference type="PANTHER" id="PTHR24055">
    <property type="entry name" value="MITOGEN-ACTIVATED PROTEIN KINASE"/>
    <property type="match status" value="1"/>
</dbReference>
<keyword evidence="2" id="KW-0808">Transferase</keyword>